<keyword evidence="2 4" id="KW-0808">Transferase</keyword>
<dbReference type="InterPro" id="IPR050509">
    <property type="entry name" value="CoA-transferase_III"/>
</dbReference>
<keyword evidence="5" id="KW-1185">Reference proteome</keyword>
<sequence length="158" mass="17082">MEVEQVAPEGRSASPERPASRPGPLSGLVVVDAAPLFVGASRAEHADLLDGHVGRWIADHDLDEVAAEFERAETAVAPIYDIRDVFEDPQYRALDTITTVHDDDLGPLRMQNVLFRLSETPGSIKWTGRARGADNEDVWGGLGVSADELAALREKGVV</sequence>
<dbReference type="SUPFAM" id="SSF89796">
    <property type="entry name" value="CoA-transferase family III (CaiB/BaiF)"/>
    <property type="match status" value="1"/>
</dbReference>
<dbReference type="EMBL" id="FNVO01000001">
    <property type="protein sequence ID" value="SEF69075.1"/>
    <property type="molecule type" value="Genomic_DNA"/>
</dbReference>
<evidence type="ECO:0000256" key="2">
    <source>
        <dbReference type="ARBA" id="ARBA00022679"/>
    </source>
</evidence>
<proteinExistence type="inferred from homology"/>
<evidence type="ECO:0000313" key="5">
    <source>
        <dbReference type="Proteomes" id="UP000236723"/>
    </source>
</evidence>
<dbReference type="Proteomes" id="UP000236723">
    <property type="component" value="Unassembled WGS sequence"/>
</dbReference>
<dbReference type="Pfam" id="PF02515">
    <property type="entry name" value="CoA_transf_3"/>
    <property type="match status" value="1"/>
</dbReference>
<dbReference type="PANTHER" id="PTHR48228:SF6">
    <property type="entry name" value="L-CARNITINE COA-TRANSFERASE"/>
    <property type="match status" value="1"/>
</dbReference>
<dbReference type="Gene3D" id="3.40.50.10540">
    <property type="entry name" value="Crotonobetainyl-coa:carnitine coa-transferase, domain 1"/>
    <property type="match status" value="1"/>
</dbReference>
<dbReference type="GO" id="GO:0016740">
    <property type="term" value="F:transferase activity"/>
    <property type="evidence" value="ECO:0007669"/>
    <property type="project" value="UniProtKB-KW"/>
</dbReference>
<evidence type="ECO:0000313" key="4">
    <source>
        <dbReference type="EMBL" id="SEF69075.1"/>
    </source>
</evidence>
<dbReference type="InterPro" id="IPR023606">
    <property type="entry name" value="CoA-Trfase_III_dom_1_sf"/>
</dbReference>
<name>A0A1H5U1W7_9ACTN</name>
<dbReference type="PANTHER" id="PTHR48228">
    <property type="entry name" value="SUCCINYL-COA--D-CITRAMALATE COA-TRANSFERASE"/>
    <property type="match status" value="1"/>
</dbReference>
<dbReference type="Gene3D" id="3.30.1540.10">
    <property type="entry name" value="formyl-coa transferase, domain 3"/>
    <property type="match status" value="1"/>
</dbReference>
<reference evidence="5" key="1">
    <citation type="submission" date="2016-10" db="EMBL/GenBank/DDBJ databases">
        <authorList>
            <person name="Varghese N."/>
            <person name="Submissions S."/>
        </authorList>
    </citation>
    <scope>NUCLEOTIDE SEQUENCE [LARGE SCALE GENOMIC DNA]</scope>
    <source>
        <strain evidence="5">DSM 43163</strain>
    </source>
</reference>
<evidence type="ECO:0000256" key="1">
    <source>
        <dbReference type="ARBA" id="ARBA00008383"/>
    </source>
</evidence>
<dbReference type="InterPro" id="IPR044855">
    <property type="entry name" value="CoA-Trfase_III_dom3_sf"/>
</dbReference>
<organism evidence="4 5">
    <name type="scientific">Thermomonospora echinospora</name>
    <dbReference type="NCBI Taxonomy" id="1992"/>
    <lineage>
        <taxon>Bacteria</taxon>
        <taxon>Bacillati</taxon>
        <taxon>Actinomycetota</taxon>
        <taxon>Actinomycetes</taxon>
        <taxon>Streptosporangiales</taxon>
        <taxon>Thermomonosporaceae</taxon>
        <taxon>Thermomonospora</taxon>
    </lineage>
</organism>
<accession>A0A1H5U1W7</accession>
<feature type="region of interest" description="Disordered" evidence="3">
    <location>
        <begin position="1"/>
        <end position="24"/>
    </location>
</feature>
<dbReference type="InterPro" id="IPR003673">
    <property type="entry name" value="CoA-Trfase_fam_III"/>
</dbReference>
<comment type="similarity">
    <text evidence="1">Belongs to the CoA-transferase III family.</text>
</comment>
<dbReference type="AlphaFoldDB" id="A0A1H5U1W7"/>
<gene>
    <name evidence="4" type="ORF">SAMN04489712_101839</name>
</gene>
<protein>
    <submittedName>
        <fullName evidence="4">CoA-transferase family III</fullName>
    </submittedName>
</protein>
<evidence type="ECO:0000256" key="3">
    <source>
        <dbReference type="SAM" id="MobiDB-lite"/>
    </source>
</evidence>